<dbReference type="InterPro" id="IPR036864">
    <property type="entry name" value="Zn2-C6_fun-type_DNA-bd_sf"/>
</dbReference>
<dbReference type="PANTHER" id="PTHR47784">
    <property type="entry name" value="STEROL UPTAKE CONTROL PROTEIN 2"/>
    <property type="match status" value="1"/>
</dbReference>
<feature type="domain" description="Zn(2)-C6 fungal-type" evidence="3">
    <location>
        <begin position="27"/>
        <end position="56"/>
    </location>
</feature>
<dbReference type="OrthoDB" id="3546279at2759"/>
<evidence type="ECO:0000259" key="3">
    <source>
        <dbReference type="PROSITE" id="PS50048"/>
    </source>
</evidence>
<dbReference type="SUPFAM" id="SSF57701">
    <property type="entry name" value="Zn2/Cys6 DNA-binding domain"/>
    <property type="match status" value="1"/>
</dbReference>
<evidence type="ECO:0000256" key="2">
    <source>
        <dbReference type="SAM" id="MobiDB-lite"/>
    </source>
</evidence>
<evidence type="ECO:0000313" key="4">
    <source>
        <dbReference type="EMBL" id="KAH6683483.1"/>
    </source>
</evidence>
<feature type="compositionally biased region" description="Basic residues" evidence="2">
    <location>
        <begin position="15"/>
        <end position="25"/>
    </location>
</feature>
<comment type="caution">
    <text evidence="4">The sequence shown here is derived from an EMBL/GenBank/DDBJ whole genome shotgun (WGS) entry which is preliminary data.</text>
</comment>
<sequence>MTSPPAGQKSAPTTRSKRLGFKKSRNGCSRCKKRRVKCDEAAPCAACVRHNAACSLYDGSPSSSGYPDPATVDVVPPFTASSAQSPQSTLSMTNTASLDTQDSSDCWVSDAELLVHFTTVTYRTFSFSSSLGKFLQSDLPREALSHPFLLRELMAFAGFHLAYLYPEKRQNYLLSASRNQDLAIKGLRECLANDETSQSCHYSYITSLFLILSKFGAITTFEIQLQDDGCMTPIQRLLEIFSMVHGMDGVFRSSERDIRCGPFEGLFTQASPVPCTRVLLVSDRLQELKSQIEAESTACGTMAIMASAIDTLVAATITVTSHKTSAPPAELRAIFLWPMLVPQPFIGLTEVGHPVALLIIAHYCVLVHWSAEQCWCFEGWAKAVVDAIATQVSGSPWGPWIAWPLDLINDRKSETCSMAIRTALLND</sequence>
<keyword evidence="5" id="KW-1185">Reference proteome</keyword>
<dbReference type="GO" id="GO:0001228">
    <property type="term" value="F:DNA-binding transcription activator activity, RNA polymerase II-specific"/>
    <property type="evidence" value="ECO:0007669"/>
    <property type="project" value="TreeGrafter"/>
</dbReference>
<proteinExistence type="predicted"/>
<dbReference type="AlphaFoldDB" id="A0A9P8V8R9"/>
<feature type="region of interest" description="Disordered" evidence="2">
    <location>
        <begin position="1"/>
        <end position="25"/>
    </location>
</feature>
<dbReference type="GO" id="GO:0008270">
    <property type="term" value="F:zinc ion binding"/>
    <property type="evidence" value="ECO:0007669"/>
    <property type="project" value="InterPro"/>
</dbReference>
<dbReference type="EMBL" id="JAGSXJ010000017">
    <property type="protein sequence ID" value="KAH6683483.1"/>
    <property type="molecule type" value="Genomic_DNA"/>
</dbReference>
<dbReference type="InterPro" id="IPR053157">
    <property type="entry name" value="Sterol_Uptake_Regulator"/>
</dbReference>
<dbReference type="Proteomes" id="UP000770015">
    <property type="component" value="Unassembled WGS sequence"/>
</dbReference>
<reference evidence="4" key="1">
    <citation type="journal article" date="2021" name="Nat. Commun.">
        <title>Genetic determinants of endophytism in the Arabidopsis root mycobiome.</title>
        <authorList>
            <person name="Mesny F."/>
            <person name="Miyauchi S."/>
            <person name="Thiergart T."/>
            <person name="Pickel B."/>
            <person name="Atanasova L."/>
            <person name="Karlsson M."/>
            <person name="Huettel B."/>
            <person name="Barry K.W."/>
            <person name="Haridas S."/>
            <person name="Chen C."/>
            <person name="Bauer D."/>
            <person name="Andreopoulos W."/>
            <person name="Pangilinan J."/>
            <person name="LaButti K."/>
            <person name="Riley R."/>
            <person name="Lipzen A."/>
            <person name="Clum A."/>
            <person name="Drula E."/>
            <person name="Henrissat B."/>
            <person name="Kohler A."/>
            <person name="Grigoriev I.V."/>
            <person name="Martin F.M."/>
            <person name="Hacquard S."/>
        </authorList>
    </citation>
    <scope>NUCLEOTIDE SEQUENCE</scope>
    <source>
        <strain evidence="4">MPI-SDFR-AT-0117</strain>
    </source>
</reference>
<dbReference type="InterPro" id="IPR001138">
    <property type="entry name" value="Zn2Cys6_DnaBD"/>
</dbReference>
<evidence type="ECO:0000256" key="1">
    <source>
        <dbReference type="ARBA" id="ARBA00023242"/>
    </source>
</evidence>
<gene>
    <name evidence="4" type="ORF">F5X68DRAFT_137041</name>
</gene>
<dbReference type="PROSITE" id="PS50048">
    <property type="entry name" value="ZN2_CY6_FUNGAL_2"/>
    <property type="match status" value="1"/>
</dbReference>
<name>A0A9P8V8R9_9PEZI</name>
<dbReference type="PANTHER" id="PTHR47784:SF5">
    <property type="entry name" value="STEROL UPTAKE CONTROL PROTEIN 2"/>
    <property type="match status" value="1"/>
</dbReference>
<dbReference type="PROSITE" id="PS00463">
    <property type="entry name" value="ZN2_CY6_FUNGAL_1"/>
    <property type="match status" value="1"/>
</dbReference>
<accession>A0A9P8V8R9</accession>
<dbReference type="CDD" id="cd00067">
    <property type="entry name" value="GAL4"/>
    <property type="match status" value="1"/>
</dbReference>
<dbReference type="Pfam" id="PF00172">
    <property type="entry name" value="Zn_clus"/>
    <property type="match status" value="1"/>
</dbReference>
<keyword evidence="1" id="KW-0539">Nucleus</keyword>
<dbReference type="SMART" id="SM00066">
    <property type="entry name" value="GAL4"/>
    <property type="match status" value="1"/>
</dbReference>
<feature type="compositionally biased region" description="Polar residues" evidence="2">
    <location>
        <begin position="1"/>
        <end position="14"/>
    </location>
</feature>
<evidence type="ECO:0000313" key="5">
    <source>
        <dbReference type="Proteomes" id="UP000770015"/>
    </source>
</evidence>
<dbReference type="Gene3D" id="4.10.240.10">
    <property type="entry name" value="Zn(2)-C6 fungal-type DNA-binding domain"/>
    <property type="match status" value="1"/>
</dbReference>
<organism evidence="4 5">
    <name type="scientific">Plectosphaerella plurivora</name>
    <dbReference type="NCBI Taxonomy" id="936078"/>
    <lineage>
        <taxon>Eukaryota</taxon>
        <taxon>Fungi</taxon>
        <taxon>Dikarya</taxon>
        <taxon>Ascomycota</taxon>
        <taxon>Pezizomycotina</taxon>
        <taxon>Sordariomycetes</taxon>
        <taxon>Hypocreomycetidae</taxon>
        <taxon>Glomerellales</taxon>
        <taxon>Plectosphaerellaceae</taxon>
        <taxon>Plectosphaerella</taxon>
    </lineage>
</organism>
<protein>
    <recommendedName>
        <fullName evidence="3">Zn(2)-C6 fungal-type domain-containing protein</fullName>
    </recommendedName>
</protein>